<evidence type="ECO:0000313" key="4">
    <source>
        <dbReference type="Proteomes" id="UP000813444"/>
    </source>
</evidence>
<comment type="similarity">
    <text evidence="1">Belongs to the tryptophan dimethylallyltransferase family.</text>
</comment>
<sequence length="342" mass="38753">MWDQTWWVQQAGVLLAGLLQHAEYRVEVQHRHLDFFARVVAPYLGVSRPARCAWPSFMTDDGTPLEMSWEWGSGAPVIRYSIEPIGLHAGTPLDPANLAAAPAFHKHMLQHLPSARLEWFDHFYAFFNGCLVEEQTDFARDPGDHNTSMFYAFDLPRGDDDITVKAYFFPKIRARRRGQTNLNVLLDAIFSAPCVDPVKMRAATALRDFCHEARTNNLEHEMLAIDLADPVDGRIKIYFRSRKTSFDSVCHIMTLGGRHRLWKAVLGVDTDPVDDLPVSNDHRTAGILYNVELRQDDASPVAKIYIPVRHYTNSDADVICGLGSYFGNTASVARYKEAMRML</sequence>
<dbReference type="PANTHER" id="PTHR40627">
    <property type="entry name" value="INDOLE PRENYLTRANSFERASE TDIB-RELATED"/>
    <property type="match status" value="1"/>
</dbReference>
<dbReference type="NCBIfam" id="TIGR03429">
    <property type="entry name" value="arom_pren_DMATS"/>
    <property type="match status" value="1"/>
</dbReference>
<accession>A0A8K0SBZ0</accession>
<gene>
    <name evidence="3" type="ORF">B0I35DRAFT_454866</name>
</gene>
<dbReference type="InterPro" id="IPR017795">
    <property type="entry name" value="ABBA_NscD-like"/>
</dbReference>
<dbReference type="OrthoDB" id="3354387at2759"/>
<comment type="caution">
    <text evidence="3">The sequence shown here is derived from an EMBL/GenBank/DDBJ whole genome shotgun (WGS) entry which is preliminary data.</text>
</comment>
<evidence type="ECO:0000256" key="1">
    <source>
        <dbReference type="ARBA" id="ARBA00010209"/>
    </source>
</evidence>
<dbReference type="SFLD" id="SFLDS00036">
    <property type="entry name" value="Aromatic_Prenyltransferase"/>
    <property type="match status" value="1"/>
</dbReference>
<evidence type="ECO:0000256" key="2">
    <source>
        <dbReference type="ARBA" id="ARBA00022679"/>
    </source>
</evidence>
<dbReference type="Proteomes" id="UP000813444">
    <property type="component" value="Unassembled WGS sequence"/>
</dbReference>
<dbReference type="GO" id="GO:0009820">
    <property type="term" value="P:alkaloid metabolic process"/>
    <property type="evidence" value="ECO:0007669"/>
    <property type="project" value="InterPro"/>
</dbReference>
<organism evidence="3 4">
    <name type="scientific">Stachybotrys elegans</name>
    <dbReference type="NCBI Taxonomy" id="80388"/>
    <lineage>
        <taxon>Eukaryota</taxon>
        <taxon>Fungi</taxon>
        <taxon>Dikarya</taxon>
        <taxon>Ascomycota</taxon>
        <taxon>Pezizomycotina</taxon>
        <taxon>Sordariomycetes</taxon>
        <taxon>Hypocreomycetidae</taxon>
        <taxon>Hypocreales</taxon>
        <taxon>Stachybotryaceae</taxon>
        <taxon>Stachybotrys</taxon>
    </lineage>
</organism>
<keyword evidence="4" id="KW-1185">Reference proteome</keyword>
<dbReference type="Pfam" id="PF11991">
    <property type="entry name" value="Trp_DMAT"/>
    <property type="match status" value="1"/>
</dbReference>
<dbReference type="InterPro" id="IPR033964">
    <property type="entry name" value="ABBA"/>
</dbReference>
<dbReference type="CDD" id="cd13929">
    <property type="entry name" value="PT-DMATS_CymD"/>
    <property type="match status" value="1"/>
</dbReference>
<proteinExistence type="inferred from homology"/>
<dbReference type="PANTHER" id="PTHR40627:SF4">
    <property type="entry name" value="PRENYLTRANSFERASE ASQH1-RELATED"/>
    <property type="match status" value="1"/>
</dbReference>
<dbReference type="GO" id="GO:0016765">
    <property type="term" value="F:transferase activity, transferring alkyl or aryl (other than methyl) groups"/>
    <property type="evidence" value="ECO:0007669"/>
    <property type="project" value="InterPro"/>
</dbReference>
<protein>
    <submittedName>
        <fullName evidence="3">Aromatic prenyltransferase</fullName>
    </submittedName>
</protein>
<evidence type="ECO:0000313" key="3">
    <source>
        <dbReference type="EMBL" id="KAH7304016.1"/>
    </source>
</evidence>
<dbReference type="EMBL" id="JAGPNK010000026">
    <property type="protein sequence ID" value="KAH7304016.1"/>
    <property type="molecule type" value="Genomic_DNA"/>
</dbReference>
<name>A0A8K0SBZ0_9HYPO</name>
<reference evidence="3" key="1">
    <citation type="journal article" date="2021" name="Nat. Commun.">
        <title>Genetic determinants of endophytism in the Arabidopsis root mycobiome.</title>
        <authorList>
            <person name="Mesny F."/>
            <person name="Miyauchi S."/>
            <person name="Thiergart T."/>
            <person name="Pickel B."/>
            <person name="Atanasova L."/>
            <person name="Karlsson M."/>
            <person name="Huettel B."/>
            <person name="Barry K.W."/>
            <person name="Haridas S."/>
            <person name="Chen C."/>
            <person name="Bauer D."/>
            <person name="Andreopoulos W."/>
            <person name="Pangilinan J."/>
            <person name="LaButti K."/>
            <person name="Riley R."/>
            <person name="Lipzen A."/>
            <person name="Clum A."/>
            <person name="Drula E."/>
            <person name="Henrissat B."/>
            <person name="Kohler A."/>
            <person name="Grigoriev I.V."/>
            <person name="Martin F.M."/>
            <person name="Hacquard S."/>
        </authorList>
    </citation>
    <scope>NUCLEOTIDE SEQUENCE</scope>
    <source>
        <strain evidence="3">MPI-CAGE-CH-0235</strain>
    </source>
</reference>
<dbReference type="AlphaFoldDB" id="A0A8K0SBZ0"/>
<keyword evidence="2" id="KW-0808">Transferase</keyword>